<protein>
    <submittedName>
        <fullName evidence="1">Uncharacterized protein</fullName>
    </submittedName>
</protein>
<reference evidence="1 2" key="1">
    <citation type="journal article" date="2016" name="Nat. Commun.">
        <title>Thousands of microbial genomes shed light on interconnected biogeochemical processes in an aquifer system.</title>
        <authorList>
            <person name="Anantharaman K."/>
            <person name="Brown C.T."/>
            <person name="Hug L.A."/>
            <person name="Sharon I."/>
            <person name="Castelle C.J."/>
            <person name="Probst A.J."/>
            <person name="Thomas B.C."/>
            <person name="Singh A."/>
            <person name="Wilkins M.J."/>
            <person name="Karaoz U."/>
            <person name="Brodie E.L."/>
            <person name="Williams K.H."/>
            <person name="Hubbard S.S."/>
            <person name="Banfield J.F."/>
        </authorList>
    </citation>
    <scope>NUCLEOTIDE SEQUENCE [LARGE SCALE GENOMIC DNA]</scope>
</reference>
<dbReference type="EMBL" id="MFES01000025">
    <property type="protein sequence ID" value="OGE85574.1"/>
    <property type="molecule type" value="Genomic_DNA"/>
</dbReference>
<gene>
    <name evidence="1" type="ORF">A3J48_04630</name>
</gene>
<name>A0A1F5P726_9BACT</name>
<organism evidence="1 2">
    <name type="scientific">Candidatus Doudnabacteria bacterium RIFCSPHIGHO2_02_FULL_46_11</name>
    <dbReference type="NCBI Taxonomy" id="1817832"/>
    <lineage>
        <taxon>Bacteria</taxon>
        <taxon>Candidatus Doudnaibacteriota</taxon>
    </lineage>
</organism>
<accession>A0A1F5P726</accession>
<sequence>MRIDYIEYLIKNYINSLQPSFKKKQIYGAALDKLSNFIALCLKSARFFFEYLEKQGLKVFQS</sequence>
<comment type="caution">
    <text evidence="1">The sequence shown here is derived from an EMBL/GenBank/DDBJ whole genome shotgun (WGS) entry which is preliminary data.</text>
</comment>
<proteinExistence type="predicted"/>
<evidence type="ECO:0000313" key="2">
    <source>
        <dbReference type="Proteomes" id="UP000176786"/>
    </source>
</evidence>
<evidence type="ECO:0000313" key="1">
    <source>
        <dbReference type="EMBL" id="OGE85574.1"/>
    </source>
</evidence>
<dbReference type="AlphaFoldDB" id="A0A1F5P726"/>
<dbReference type="STRING" id="1817832.A3J48_04630"/>
<dbReference type="Proteomes" id="UP000176786">
    <property type="component" value="Unassembled WGS sequence"/>
</dbReference>